<name>A0A1L8D3Y6_9THEO</name>
<dbReference type="RefSeq" id="WP_075866093.1">
    <property type="nucleotide sequence ID" value="NZ_BDJL01000093.1"/>
</dbReference>
<dbReference type="STRING" id="661089.ciss_18210"/>
<dbReference type="Pfam" id="PF09989">
    <property type="entry name" value="DUF2229"/>
    <property type="match status" value="1"/>
</dbReference>
<gene>
    <name evidence="2" type="ORF">ciss_18210</name>
</gene>
<feature type="domain" description="DUF2229" evidence="1">
    <location>
        <begin position="6"/>
        <end position="220"/>
    </location>
</feature>
<dbReference type="PANTHER" id="PTHR32329">
    <property type="entry name" value="BIFUNCTIONAL PROTEIN [INCLUDES 2-HYDROXYACYL-COA DEHYDRATASE (N-TER) AND ITS ACTIVATOR DOMAIN (C_TERM)-RELATED"/>
    <property type="match status" value="1"/>
</dbReference>
<organism evidence="2 3">
    <name type="scientific">Carboxydothermus islandicus</name>
    <dbReference type="NCBI Taxonomy" id="661089"/>
    <lineage>
        <taxon>Bacteria</taxon>
        <taxon>Bacillati</taxon>
        <taxon>Bacillota</taxon>
        <taxon>Clostridia</taxon>
        <taxon>Thermoanaerobacterales</taxon>
        <taxon>Thermoanaerobacteraceae</taxon>
        <taxon>Carboxydothermus</taxon>
    </lineage>
</organism>
<dbReference type="OrthoDB" id="9780120at2"/>
<evidence type="ECO:0000259" key="1">
    <source>
        <dbReference type="Pfam" id="PF09989"/>
    </source>
</evidence>
<dbReference type="InterPro" id="IPR018709">
    <property type="entry name" value="CoA_activase_DUF2229"/>
</dbReference>
<protein>
    <recommendedName>
        <fullName evidence="1">DUF2229 domain-containing protein</fullName>
    </recommendedName>
</protein>
<dbReference type="Gene3D" id="3.40.50.11900">
    <property type="match status" value="1"/>
</dbReference>
<keyword evidence="3" id="KW-1185">Reference proteome</keyword>
<dbReference type="PANTHER" id="PTHR32329:SF2">
    <property type="entry name" value="BIFUNCTIONAL PROTEIN [INCLUDES 2-HYDROXYACYL-COA DEHYDRATASE (N-TER) AND ITS ACTIVATOR DOMAIN (C_TERM)"/>
    <property type="match status" value="1"/>
</dbReference>
<evidence type="ECO:0000313" key="3">
    <source>
        <dbReference type="Proteomes" id="UP000187338"/>
    </source>
</evidence>
<comment type="caution">
    <text evidence="2">The sequence shown here is derived from an EMBL/GenBank/DDBJ whole genome shotgun (WGS) entry which is preliminary data.</text>
</comment>
<evidence type="ECO:0000313" key="2">
    <source>
        <dbReference type="EMBL" id="GAV25888.1"/>
    </source>
</evidence>
<dbReference type="Proteomes" id="UP000187338">
    <property type="component" value="Unassembled WGS sequence"/>
</dbReference>
<proteinExistence type="predicted"/>
<dbReference type="InterPro" id="IPR051805">
    <property type="entry name" value="Dehydratase_Activator_Redct"/>
</dbReference>
<reference evidence="3" key="1">
    <citation type="submission" date="2016-12" db="EMBL/GenBank/DDBJ databases">
        <title>Draft Genome Sequences od Carboxydothermus pertinax and islandicus, Hydrogenogenic Carboxydotrophic Bacteria.</title>
        <authorList>
            <person name="Fukuyama Y."/>
            <person name="Ohmae K."/>
            <person name="Yoneda Y."/>
            <person name="Yoshida T."/>
            <person name="Sako Y."/>
        </authorList>
    </citation>
    <scope>NUCLEOTIDE SEQUENCE [LARGE SCALE GENOMIC DNA]</scope>
    <source>
        <strain evidence="3">SET</strain>
    </source>
</reference>
<dbReference type="AlphaFoldDB" id="A0A1L8D3Y6"/>
<accession>A0A1L8D3Y6</accession>
<dbReference type="EMBL" id="BDJL01000093">
    <property type="protein sequence ID" value="GAV25888.1"/>
    <property type="molecule type" value="Genomic_DNA"/>
</dbReference>
<sequence>MTVPVIGIARTLNYYAYYPFWQGFFDSLNLKTIVSSPTTKEILDQGVKDALAEACLPIKLFFGHIATLKSKVDYLFIPRIVNLNRKTVYCPKFLGLPDMIKYSYENLPPVIDLRVDNRSLKDSLLIASLKLASFFGFSKLRGFKAYREGIRQQNFYENLLQKGYLPVNEVNVNSPKLFSVKSSFKIALLGYPYLVYDNYVNLKILEFLNKNNVQVLTAEQVPWPIRNKYAPFTNKKRLFWTFSDRVLSSFQYFLKNVPDLKGIIHLTAFGCGPDFIVDRIMEIDAGEQQIPYLTLTIDEHTGEAGLVTRVEAFLDMIKRKSR</sequence>